<dbReference type="CDD" id="cd00796">
    <property type="entry name" value="INT_Rci_Hp1_C"/>
    <property type="match status" value="1"/>
</dbReference>
<dbReference type="InterPro" id="IPR013762">
    <property type="entry name" value="Integrase-like_cat_sf"/>
</dbReference>
<dbReference type="GO" id="GO:0003677">
    <property type="term" value="F:DNA binding"/>
    <property type="evidence" value="ECO:0007669"/>
    <property type="project" value="UniProtKB-UniRule"/>
</dbReference>
<dbReference type="EMBL" id="CCKJ01000036">
    <property type="protein sequence ID" value="CDT73993.1"/>
    <property type="molecule type" value="Genomic_DNA"/>
</dbReference>
<proteinExistence type="predicted"/>
<dbReference type="InterPro" id="IPR050090">
    <property type="entry name" value="Tyrosine_recombinase_XerCD"/>
</dbReference>
<dbReference type="GO" id="GO:0006310">
    <property type="term" value="P:DNA recombination"/>
    <property type="evidence" value="ECO:0007669"/>
    <property type="project" value="UniProtKB-KW"/>
</dbReference>
<accession>A0AA86WQ38</accession>
<dbReference type="InterPro" id="IPR057084">
    <property type="entry name" value="Int_N"/>
</dbReference>
<keyword evidence="5" id="KW-1133">Transmembrane helix</keyword>
<dbReference type="PANTHER" id="PTHR30349">
    <property type="entry name" value="PHAGE INTEGRASE-RELATED"/>
    <property type="match status" value="1"/>
</dbReference>
<dbReference type="GO" id="GO:0015074">
    <property type="term" value="P:DNA integration"/>
    <property type="evidence" value="ECO:0007669"/>
    <property type="project" value="UniProtKB-KW"/>
</dbReference>
<sequence length="373" mass="43035">MLFLLNKTLFYIPAQLTLFLYTAILGFIMSVRNLKDGSTKPWICECYPNGRTGKRVRKKFATKGEAKAFELHTIREIDDKPWMGIKPDHRRMSELLDTWWSIHGHTLKSGKQARDLIAKTIEGLGNPIACQFKERDYLAYRAARIPYRGKNKSIEISPTTHNLELIYLKGMFKKLIKYNQWKYPNPVEAIEPIRTSEKNLAYLTKPQIEEFLFSLKNFNRVITVSIPQLIVISKICLATGARISEALTLTRSQVAEFKLTYTETKGKRNRSVPISPALYHEILDIAVSDHKIFDTTYKDAWRYIKRALPNHVPSGQATHVLRHTFASHFMMNKGDILVLQRILGHTKIEQTTAYSHFAPEHLMQAVHLNPLEN</sequence>
<evidence type="ECO:0000313" key="9">
    <source>
        <dbReference type="Proteomes" id="UP000041625"/>
    </source>
</evidence>
<keyword evidence="2 4" id="KW-0238">DNA-binding</keyword>
<dbReference type="Gene3D" id="1.10.443.10">
    <property type="entry name" value="Intergrase catalytic core"/>
    <property type="match status" value="1"/>
</dbReference>
<reference evidence="8 9" key="1">
    <citation type="submission" date="2014-06" db="EMBL/GenBank/DDBJ databases">
        <authorList>
            <person name="Le Roux F."/>
        </authorList>
    </citation>
    <scope>NUCLEOTIDE SEQUENCE [LARGE SCALE GENOMIC DNA]</scope>
    <source>
        <strain evidence="8 9">J2-31</strain>
    </source>
</reference>
<gene>
    <name evidence="8" type="primary">int</name>
    <name evidence="8" type="ORF">VCR31J2_1300091</name>
</gene>
<comment type="caution">
    <text evidence="8">The sequence shown here is derived from an EMBL/GenBank/DDBJ whole genome shotgun (WGS) entry which is preliminary data.</text>
</comment>
<keyword evidence="5" id="KW-0472">Membrane</keyword>
<evidence type="ECO:0000256" key="5">
    <source>
        <dbReference type="SAM" id="Phobius"/>
    </source>
</evidence>
<evidence type="ECO:0000256" key="2">
    <source>
        <dbReference type="ARBA" id="ARBA00023125"/>
    </source>
</evidence>
<feature type="transmembrane region" description="Helical" evidence="5">
    <location>
        <begin position="12"/>
        <end position="31"/>
    </location>
</feature>
<dbReference type="InterPro" id="IPR002104">
    <property type="entry name" value="Integrase_catalytic"/>
</dbReference>
<feature type="domain" description="Core-binding (CB)" evidence="7">
    <location>
        <begin position="90"/>
        <end position="176"/>
    </location>
</feature>
<evidence type="ECO:0000313" key="8">
    <source>
        <dbReference type="EMBL" id="CDT73993.1"/>
    </source>
</evidence>
<keyword evidence="1" id="KW-0229">DNA integration</keyword>
<dbReference type="SUPFAM" id="SSF56349">
    <property type="entry name" value="DNA breaking-rejoining enzymes"/>
    <property type="match status" value="1"/>
</dbReference>
<keyword evidence="9" id="KW-1185">Reference proteome</keyword>
<keyword evidence="5" id="KW-0812">Transmembrane</keyword>
<dbReference type="InterPro" id="IPR011010">
    <property type="entry name" value="DNA_brk_join_enz"/>
</dbReference>
<dbReference type="Proteomes" id="UP000041625">
    <property type="component" value="Unassembled WGS sequence"/>
</dbReference>
<evidence type="ECO:0000256" key="4">
    <source>
        <dbReference type="PROSITE-ProRule" id="PRU01248"/>
    </source>
</evidence>
<protein>
    <submittedName>
        <fullName evidence="8">Integrase</fullName>
    </submittedName>
</protein>
<dbReference type="PROSITE" id="PS51898">
    <property type="entry name" value="TYR_RECOMBINASE"/>
    <property type="match status" value="1"/>
</dbReference>
<dbReference type="PANTHER" id="PTHR30349:SF93">
    <property type="entry name" value="FELS-2 PROPHAGE PROTEIN"/>
    <property type="match status" value="1"/>
</dbReference>
<feature type="domain" description="Tyr recombinase" evidence="6">
    <location>
        <begin position="198"/>
        <end position="367"/>
    </location>
</feature>
<dbReference type="AlphaFoldDB" id="A0AA86WQ38"/>
<dbReference type="Pfam" id="PF24624">
    <property type="entry name" value="Int_N"/>
    <property type="match status" value="1"/>
</dbReference>
<dbReference type="InterPro" id="IPR044068">
    <property type="entry name" value="CB"/>
</dbReference>
<organism evidence="8 9">
    <name type="scientific">Vibrio coralliirubri</name>
    <dbReference type="NCBI Taxonomy" id="1516159"/>
    <lineage>
        <taxon>Bacteria</taxon>
        <taxon>Pseudomonadati</taxon>
        <taxon>Pseudomonadota</taxon>
        <taxon>Gammaproteobacteria</taxon>
        <taxon>Vibrionales</taxon>
        <taxon>Vibrionaceae</taxon>
        <taxon>Vibrio</taxon>
    </lineage>
</organism>
<keyword evidence="3" id="KW-0233">DNA recombination</keyword>
<name>A0AA86WQ38_9VIBR</name>
<evidence type="ECO:0000259" key="7">
    <source>
        <dbReference type="PROSITE" id="PS51900"/>
    </source>
</evidence>
<evidence type="ECO:0000259" key="6">
    <source>
        <dbReference type="PROSITE" id="PS51898"/>
    </source>
</evidence>
<evidence type="ECO:0000256" key="3">
    <source>
        <dbReference type="ARBA" id="ARBA00023172"/>
    </source>
</evidence>
<evidence type="ECO:0000256" key="1">
    <source>
        <dbReference type="ARBA" id="ARBA00022908"/>
    </source>
</evidence>
<dbReference type="PROSITE" id="PS51900">
    <property type="entry name" value="CB"/>
    <property type="match status" value="1"/>
</dbReference>
<dbReference type="Pfam" id="PF00589">
    <property type="entry name" value="Phage_integrase"/>
    <property type="match status" value="1"/>
</dbReference>